<comment type="caution">
    <text evidence="1">The sequence shown here is derived from an EMBL/GenBank/DDBJ whole genome shotgun (WGS) entry which is preliminary data.</text>
</comment>
<dbReference type="Proteomes" id="UP001066276">
    <property type="component" value="Chromosome 2_1"/>
</dbReference>
<protein>
    <submittedName>
        <fullName evidence="1">Uncharacterized protein</fullName>
    </submittedName>
</protein>
<reference evidence="1" key="1">
    <citation type="journal article" date="2022" name="bioRxiv">
        <title>Sequencing and chromosome-scale assembly of the giantPleurodeles waltlgenome.</title>
        <authorList>
            <person name="Brown T."/>
            <person name="Elewa A."/>
            <person name="Iarovenko S."/>
            <person name="Subramanian E."/>
            <person name="Araus A.J."/>
            <person name="Petzold A."/>
            <person name="Susuki M."/>
            <person name="Suzuki K.-i.T."/>
            <person name="Hayashi T."/>
            <person name="Toyoda A."/>
            <person name="Oliveira C."/>
            <person name="Osipova E."/>
            <person name="Leigh N.D."/>
            <person name="Simon A."/>
            <person name="Yun M.H."/>
        </authorList>
    </citation>
    <scope>NUCLEOTIDE SEQUENCE</scope>
    <source>
        <strain evidence="1">20211129_DDA</strain>
        <tissue evidence="1">Liver</tissue>
    </source>
</reference>
<keyword evidence="2" id="KW-1185">Reference proteome</keyword>
<dbReference type="EMBL" id="JANPWB010000003">
    <property type="protein sequence ID" value="KAJ1203024.1"/>
    <property type="molecule type" value="Genomic_DNA"/>
</dbReference>
<gene>
    <name evidence="1" type="ORF">NDU88_006819</name>
</gene>
<proteinExistence type="predicted"/>
<evidence type="ECO:0000313" key="2">
    <source>
        <dbReference type="Proteomes" id="UP001066276"/>
    </source>
</evidence>
<dbReference type="AlphaFoldDB" id="A0AAV7VQP7"/>
<organism evidence="1 2">
    <name type="scientific">Pleurodeles waltl</name>
    <name type="common">Iberian ribbed newt</name>
    <dbReference type="NCBI Taxonomy" id="8319"/>
    <lineage>
        <taxon>Eukaryota</taxon>
        <taxon>Metazoa</taxon>
        <taxon>Chordata</taxon>
        <taxon>Craniata</taxon>
        <taxon>Vertebrata</taxon>
        <taxon>Euteleostomi</taxon>
        <taxon>Amphibia</taxon>
        <taxon>Batrachia</taxon>
        <taxon>Caudata</taxon>
        <taxon>Salamandroidea</taxon>
        <taxon>Salamandridae</taxon>
        <taxon>Pleurodelinae</taxon>
        <taxon>Pleurodeles</taxon>
    </lineage>
</organism>
<sequence length="98" mass="10587">MGGSATRLPPDGGWVSWLGPALGPGGSAAAGDNGLLRRCEQPWLRGAGIWMQGRYPLCLAGLELQLKRLESEWAEVPSANVAPRLRETLTEFQETAER</sequence>
<name>A0AAV7VQP7_PLEWA</name>
<accession>A0AAV7VQP7</accession>
<evidence type="ECO:0000313" key="1">
    <source>
        <dbReference type="EMBL" id="KAJ1203024.1"/>
    </source>
</evidence>